<gene>
    <name evidence="1" type="ORF">FGIG_07840</name>
</gene>
<comment type="caution">
    <text evidence="1">The sequence shown here is derived from an EMBL/GenBank/DDBJ whole genome shotgun (WGS) entry which is preliminary data.</text>
</comment>
<proteinExistence type="predicted"/>
<evidence type="ECO:0000313" key="1">
    <source>
        <dbReference type="EMBL" id="TPP62828.1"/>
    </source>
</evidence>
<dbReference type="EMBL" id="SUNJ01006403">
    <property type="protein sequence ID" value="TPP62828.1"/>
    <property type="molecule type" value="Genomic_DNA"/>
</dbReference>
<dbReference type="Proteomes" id="UP000316759">
    <property type="component" value="Unassembled WGS sequence"/>
</dbReference>
<dbReference type="AlphaFoldDB" id="A0A504YYE3"/>
<reference evidence="1 2" key="1">
    <citation type="submission" date="2019-04" db="EMBL/GenBank/DDBJ databases">
        <title>Annotation for the trematode Fasciola gigantica.</title>
        <authorList>
            <person name="Choi Y.-J."/>
        </authorList>
    </citation>
    <scope>NUCLEOTIDE SEQUENCE [LARGE SCALE GENOMIC DNA]</scope>
    <source>
        <strain evidence="1">Uganda_cow_1</strain>
    </source>
</reference>
<evidence type="ECO:0000313" key="2">
    <source>
        <dbReference type="Proteomes" id="UP000316759"/>
    </source>
</evidence>
<keyword evidence="2" id="KW-1185">Reference proteome</keyword>
<accession>A0A504YYE3</accession>
<organism evidence="1 2">
    <name type="scientific">Fasciola gigantica</name>
    <name type="common">Giant liver fluke</name>
    <dbReference type="NCBI Taxonomy" id="46835"/>
    <lineage>
        <taxon>Eukaryota</taxon>
        <taxon>Metazoa</taxon>
        <taxon>Spiralia</taxon>
        <taxon>Lophotrochozoa</taxon>
        <taxon>Platyhelminthes</taxon>
        <taxon>Trematoda</taxon>
        <taxon>Digenea</taxon>
        <taxon>Plagiorchiida</taxon>
        <taxon>Echinostomata</taxon>
        <taxon>Echinostomatoidea</taxon>
        <taxon>Fasciolidae</taxon>
        <taxon>Fasciola</taxon>
    </lineage>
</organism>
<dbReference type="OrthoDB" id="6238700at2759"/>
<sequence length="959" mass="107936">MSCGEELQGFVQCVSRIFRVKRNQTIMIKLTTDPICFCFSSQTSHLLIQWNKHEELFEDQQARIRFLNGCPIHQWIRASGLRRYRIYSGQVVSLVPDTPSLPARQFEFLSVSQSSICQNTICITRIGSASRQFNISGNPSWSYPMVVRLNPDQVQKSMLLTGPLARRWYCALKRGATYRVLWQWTNDATDVPRLTSLRPVPNKPPIEENICSHVMSPQDALILARSRSSDSSHTVTTIHLQGLLVHKTVDISHGWCLWCAQVEQTNDRTTIPHLVRIHIPPELDWTQWSAGFPGPLCRIWIYDLHWVRLRAANGVSVKLMASALSRLEWAPSEPRGLAYPNDAQSPDKIRLFRRDCSHCNALWKSADQDNAAPVDSLIGAAFLSAKNGVLDSDHSLFVRASIVKCLEFQWYTPGNQCATTDRSKSTPGPASKRSSHYFTACQVVSLVPDTPSLPARQFEFLSVSQSSICQNTICITRIGSASRQFNISGNPSWSYPMVVRLNPDQVQKSMLLTGPLARRWYCALKRGATYRVLWQWTNDATDVPRLTSLRPVPNKPPIEENICSHVMSPQDALILARSRSSDSSHTVTTIHLQGLLVHKTVDISHGWCLWCAQVEQTNDRTTIPHLVRIHIPPELDWTQWSAGFPGPLCRIWIYDLHWVRLRAANGVSVKLMASALSRLEWAPSEPRGLAYPNDAQSPDKIRLFRRDCSHCNALWKSADQDNAAPVDSLIGAAFLSAKNGVLDSDHSLFVRASIVKCLEFQWYTPGNQCATTDRSKTSSLPPLKIYTRFLISDGSGCALVEFGRPSSENDYPTFSHASRSDAVDSLELARSLLGIDSVNWRRLCLVLERELSSSRQRSLGKSFFAVPLKSLTGLQKLSPLMFALRSYLTSATFLRTHKFHLKRIFPGSWKSSAGLWRLRQVRLREGANDGDPIGGPGQMISFVVPPLQLFRLLSIDNDF</sequence>
<protein>
    <submittedName>
        <fullName evidence="1">Uncharacterized protein</fullName>
    </submittedName>
</protein>
<name>A0A504YYE3_FASGI</name>